<gene>
    <name evidence="2" type="ORF">U2F25_03450</name>
</gene>
<dbReference type="Proteomes" id="UP001290101">
    <property type="component" value="Unassembled WGS sequence"/>
</dbReference>
<evidence type="ECO:0000256" key="1">
    <source>
        <dbReference type="SAM" id="Phobius"/>
    </source>
</evidence>
<keyword evidence="3" id="KW-1185">Reference proteome</keyword>
<protein>
    <submittedName>
        <fullName evidence="2">Uncharacterized protein</fullName>
    </submittedName>
</protein>
<evidence type="ECO:0000313" key="3">
    <source>
        <dbReference type="Proteomes" id="UP001290101"/>
    </source>
</evidence>
<dbReference type="EMBL" id="JAXOTQ010000003">
    <property type="protein sequence ID" value="MDZ5488528.1"/>
    <property type="molecule type" value="Genomic_DNA"/>
</dbReference>
<dbReference type="RefSeq" id="WP_322439079.1">
    <property type="nucleotide sequence ID" value="NZ_JAXOTQ010000003.1"/>
</dbReference>
<sequence length="99" mass="10868">MNNRFRRLPPRIEPLYETQDVSAPPPLPEVPETIGLTAAGQVADLERLASAIARRPDRRGPALLVHDPAQRGWRRRVLVVVFGALALGMVAVAVLTWIG</sequence>
<evidence type="ECO:0000313" key="2">
    <source>
        <dbReference type="EMBL" id="MDZ5488528.1"/>
    </source>
</evidence>
<reference evidence="2 3" key="1">
    <citation type="submission" date="2023-12" db="EMBL/GenBank/DDBJ databases">
        <title>Micromonospora sp. nov., isolated from Atacama Desert.</title>
        <authorList>
            <person name="Carro L."/>
            <person name="Golinska P."/>
            <person name="Klenk H.-P."/>
            <person name="Goodfellow M."/>
        </authorList>
    </citation>
    <scope>NUCLEOTIDE SEQUENCE [LARGE SCALE GENOMIC DNA]</scope>
    <source>
        <strain evidence="2 3">4G53</strain>
    </source>
</reference>
<organism evidence="2 3">
    <name type="scientific">Micromonospora sicca</name>
    <dbReference type="NCBI Taxonomy" id="2202420"/>
    <lineage>
        <taxon>Bacteria</taxon>
        <taxon>Bacillati</taxon>
        <taxon>Actinomycetota</taxon>
        <taxon>Actinomycetes</taxon>
        <taxon>Micromonosporales</taxon>
        <taxon>Micromonosporaceae</taxon>
        <taxon>Micromonospora</taxon>
    </lineage>
</organism>
<feature type="transmembrane region" description="Helical" evidence="1">
    <location>
        <begin position="77"/>
        <end position="98"/>
    </location>
</feature>
<keyword evidence="1" id="KW-1133">Transmembrane helix</keyword>
<name>A0ABU5J7K0_9ACTN</name>
<keyword evidence="1" id="KW-0472">Membrane</keyword>
<proteinExistence type="predicted"/>
<comment type="caution">
    <text evidence="2">The sequence shown here is derived from an EMBL/GenBank/DDBJ whole genome shotgun (WGS) entry which is preliminary data.</text>
</comment>
<keyword evidence="1" id="KW-0812">Transmembrane</keyword>
<accession>A0ABU5J7K0</accession>